<dbReference type="AlphaFoldDB" id="A0A6J7BAJ1"/>
<feature type="transmembrane region" description="Helical" evidence="1">
    <location>
        <begin position="160"/>
        <end position="179"/>
    </location>
</feature>
<dbReference type="EMBL" id="CAFAZZ010000052">
    <property type="protein sequence ID" value="CAB4842477.1"/>
    <property type="molecule type" value="Genomic_DNA"/>
</dbReference>
<sequence length="187" mass="20534">MQYYLALIAVILIANAMPAFAPPTWTILVFFLFNYDLHPAALVILGVLAASTGRGFLAWYFRKFARYVPTRFSKNMEYAGHYFQEGSGKKYSILALFLVSPISSAQLFEAAGLMKTIALKPLLAAFALGRTISYSTYVTGAAAIAGSTVGDVFIHELKSPWAIATQIAMILGLVALGNIDWQRRLKQ</sequence>
<protein>
    <submittedName>
        <fullName evidence="2">Unannotated protein</fullName>
    </submittedName>
</protein>
<name>A0A6J7BAJ1_9ZZZZ</name>
<keyword evidence="1" id="KW-0472">Membrane</keyword>
<keyword evidence="1" id="KW-1133">Transmembrane helix</keyword>
<organism evidence="2">
    <name type="scientific">freshwater metagenome</name>
    <dbReference type="NCBI Taxonomy" id="449393"/>
    <lineage>
        <taxon>unclassified sequences</taxon>
        <taxon>metagenomes</taxon>
        <taxon>ecological metagenomes</taxon>
    </lineage>
</organism>
<reference evidence="2" key="1">
    <citation type="submission" date="2020-05" db="EMBL/GenBank/DDBJ databases">
        <authorList>
            <person name="Chiriac C."/>
            <person name="Salcher M."/>
            <person name="Ghai R."/>
            <person name="Kavagutti S V."/>
        </authorList>
    </citation>
    <scope>NUCLEOTIDE SEQUENCE</scope>
</reference>
<accession>A0A6J7BAJ1</accession>
<evidence type="ECO:0000313" key="2">
    <source>
        <dbReference type="EMBL" id="CAB4842477.1"/>
    </source>
</evidence>
<feature type="transmembrane region" description="Helical" evidence="1">
    <location>
        <begin position="40"/>
        <end position="61"/>
    </location>
</feature>
<feature type="transmembrane region" description="Helical" evidence="1">
    <location>
        <begin position="134"/>
        <end position="154"/>
    </location>
</feature>
<keyword evidence="1" id="KW-0812">Transmembrane</keyword>
<gene>
    <name evidence="2" type="ORF">UFOPK3243_00628</name>
</gene>
<proteinExistence type="predicted"/>
<feature type="transmembrane region" description="Helical" evidence="1">
    <location>
        <begin position="6"/>
        <end position="33"/>
    </location>
</feature>
<evidence type="ECO:0000256" key="1">
    <source>
        <dbReference type="SAM" id="Phobius"/>
    </source>
</evidence>